<dbReference type="Proteomes" id="UP000586722">
    <property type="component" value="Unassembled WGS sequence"/>
</dbReference>
<dbReference type="InterPro" id="IPR003593">
    <property type="entry name" value="AAA+_ATPase"/>
</dbReference>
<organism evidence="6 7">
    <name type="scientific">Pannonibacter tanglangensis</name>
    <dbReference type="NCBI Taxonomy" id="2750084"/>
    <lineage>
        <taxon>Bacteria</taxon>
        <taxon>Pseudomonadati</taxon>
        <taxon>Pseudomonadota</taxon>
        <taxon>Alphaproteobacteria</taxon>
        <taxon>Hyphomicrobiales</taxon>
        <taxon>Stappiaceae</taxon>
        <taxon>Pannonibacter</taxon>
    </lineage>
</organism>
<dbReference type="AlphaFoldDB" id="A0A7X5F2W1"/>
<dbReference type="SMART" id="SM00382">
    <property type="entry name" value="AAA"/>
    <property type="match status" value="1"/>
</dbReference>
<dbReference type="SUPFAM" id="SSF52540">
    <property type="entry name" value="P-loop containing nucleoside triphosphate hydrolases"/>
    <property type="match status" value="1"/>
</dbReference>
<evidence type="ECO:0000313" key="7">
    <source>
        <dbReference type="Proteomes" id="UP000586722"/>
    </source>
</evidence>
<keyword evidence="7" id="KW-1185">Reference proteome</keyword>
<dbReference type="GO" id="GO:0015807">
    <property type="term" value="P:L-amino acid transport"/>
    <property type="evidence" value="ECO:0007669"/>
    <property type="project" value="TreeGrafter"/>
</dbReference>
<keyword evidence="5" id="KW-0029">Amino-acid transport</keyword>
<dbReference type="RefSeq" id="WP_161676232.1">
    <property type="nucleotide sequence ID" value="NZ_JAABLP010000003.1"/>
</dbReference>
<comment type="similarity">
    <text evidence="1">Belongs to the ABC transporter superfamily.</text>
</comment>
<dbReference type="PANTHER" id="PTHR43820">
    <property type="entry name" value="HIGH-AFFINITY BRANCHED-CHAIN AMINO ACID TRANSPORT ATP-BINDING PROTEIN LIVF"/>
    <property type="match status" value="1"/>
</dbReference>
<dbReference type="CDD" id="cd03224">
    <property type="entry name" value="ABC_TM1139_LivF_branched"/>
    <property type="match status" value="1"/>
</dbReference>
<evidence type="ECO:0000256" key="1">
    <source>
        <dbReference type="ARBA" id="ARBA00005417"/>
    </source>
</evidence>
<dbReference type="InterPro" id="IPR003439">
    <property type="entry name" value="ABC_transporter-like_ATP-bd"/>
</dbReference>
<dbReference type="EMBL" id="JAABLQ010000001">
    <property type="protein sequence ID" value="NBN78755.1"/>
    <property type="molecule type" value="Genomic_DNA"/>
</dbReference>
<dbReference type="InterPro" id="IPR017871">
    <property type="entry name" value="ABC_transporter-like_CS"/>
</dbReference>
<dbReference type="InterPro" id="IPR027417">
    <property type="entry name" value="P-loop_NTPase"/>
</dbReference>
<dbReference type="Pfam" id="PF00005">
    <property type="entry name" value="ABC_tran"/>
    <property type="match status" value="1"/>
</dbReference>
<dbReference type="GO" id="GO:0016887">
    <property type="term" value="F:ATP hydrolysis activity"/>
    <property type="evidence" value="ECO:0007669"/>
    <property type="project" value="InterPro"/>
</dbReference>
<evidence type="ECO:0000256" key="3">
    <source>
        <dbReference type="ARBA" id="ARBA00022741"/>
    </source>
</evidence>
<protein>
    <submittedName>
        <fullName evidence="6">ATP-binding cassette domain-containing protein</fullName>
    </submittedName>
</protein>
<dbReference type="GO" id="GO:0005524">
    <property type="term" value="F:ATP binding"/>
    <property type="evidence" value="ECO:0007669"/>
    <property type="project" value="UniProtKB-KW"/>
</dbReference>
<evidence type="ECO:0000256" key="2">
    <source>
        <dbReference type="ARBA" id="ARBA00022448"/>
    </source>
</evidence>
<dbReference type="Gene3D" id="3.40.50.300">
    <property type="entry name" value="P-loop containing nucleotide triphosphate hydrolases"/>
    <property type="match status" value="1"/>
</dbReference>
<evidence type="ECO:0000313" key="6">
    <source>
        <dbReference type="EMBL" id="NBN78755.1"/>
    </source>
</evidence>
<dbReference type="PANTHER" id="PTHR43820:SF4">
    <property type="entry name" value="HIGH-AFFINITY BRANCHED-CHAIN AMINO ACID TRANSPORT ATP-BINDING PROTEIN LIVF"/>
    <property type="match status" value="1"/>
</dbReference>
<evidence type="ECO:0000256" key="4">
    <source>
        <dbReference type="ARBA" id="ARBA00022840"/>
    </source>
</evidence>
<keyword evidence="3" id="KW-0547">Nucleotide-binding</keyword>
<accession>A0A7X5F2W1</accession>
<name>A0A7X5F2W1_9HYPH</name>
<dbReference type="InterPro" id="IPR052156">
    <property type="entry name" value="BCAA_Transport_ATP-bd_LivF"/>
</dbReference>
<dbReference type="PROSITE" id="PS50893">
    <property type="entry name" value="ABC_TRANSPORTER_2"/>
    <property type="match status" value="1"/>
</dbReference>
<proteinExistence type="inferred from homology"/>
<comment type="caution">
    <text evidence="6">The sequence shown here is derived from an EMBL/GenBank/DDBJ whole genome shotgun (WGS) entry which is preliminary data.</text>
</comment>
<dbReference type="GO" id="GO:0015658">
    <property type="term" value="F:branched-chain amino acid transmembrane transporter activity"/>
    <property type="evidence" value="ECO:0007669"/>
    <property type="project" value="TreeGrafter"/>
</dbReference>
<keyword evidence="4 6" id="KW-0067">ATP-binding</keyword>
<keyword evidence="2" id="KW-0813">Transport</keyword>
<gene>
    <name evidence="6" type="ORF">GWI72_10800</name>
</gene>
<sequence>MSTIDVSGLVLHRGGKRVLHGIDLTVTAGEITALVGANGAGKSSLVGAMAGVLPLTAGRILLDGERIDGRSPDSVRRAGIAIVPEGHRVLTSLTVIDNLRAAGSMLAPAALSGAIEEVLALFPELVQRLEVRGGSLSGGQKQMVAMGQALIARPRFLLIDELSLGLAPAIVKRLAGTLTEIAAKGTGVLLIEQFTTLALSLSRQAMVMERGNLVFSGTAADLSARPDILHSAYLAGGKGH</sequence>
<reference evidence="6 7" key="1">
    <citation type="submission" date="2020-01" db="EMBL/GenBank/DDBJ databases">
        <authorList>
            <person name="Peng S.Y."/>
            <person name="Li J."/>
            <person name="Wang M."/>
            <person name="Wang L."/>
            <person name="Wang C.Q."/>
            <person name="Wang J.R."/>
        </authorList>
    </citation>
    <scope>NUCLEOTIDE SEQUENCE [LARGE SCALE GENOMIC DNA]</scope>
    <source>
        <strain evidence="6 7">XCT-53</strain>
    </source>
</reference>
<dbReference type="PROSITE" id="PS00211">
    <property type="entry name" value="ABC_TRANSPORTER_1"/>
    <property type="match status" value="1"/>
</dbReference>
<evidence type="ECO:0000256" key="5">
    <source>
        <dbReference type="ARBA" id="ARBA00022970"/>
    </source>
</evidence>